<dbReference type="GeneID" id="106176853"/>
<evidence type="ECO:0000256" key="1">
    <source>
        <dbReference type="SAM" id="Phobius"/>
    </source>
</evidence>
<accession>A0A1S3JX16</accession>
<evidence type="ECO:0000313" key="3">
    <source>
        <dbReference type="RefSeq" id="XP_013414851.1"/>
    </source>
</evidence>
<dbReference type="RefSeq" id="XP_013414851.1">
    <property type="nucleotide sequence ID" value="XM_013559397.1"/>
</dbReference>
<dbReference type="Proteomes" id="UP000085678">
    <property type="component" value="Unplaced"/>
</dbReference>
<organism evidence="2 4">
    <name type="scientific">Lingula anatina</name>
    <name type="common">Brachiopod</name>
    <name type="synonym">Lingula unguis</name>
    <dbReference type="NCBI Taxonomy" id="7574"/>
    <lineage>
        <taxon>Eukaryota</taxon>
        <taxon>Metazoa</taxon>
        <taxon>Spiralia</taxon>
        <taxon>Lophotrochozoa</taxon>
        <taxon>Brachiopoda</taxon>
        <taxon>Linguliformea</taxon>
        <taxon>Lingulata</taxon>
        <taxon>Lingulida</taxon>
        <taxon>Linguloidea</taxon>
        <taxon>Lingulidae</taxon>
        <taxon>Lingula</taxon>
    </lineage>
</organism>
<protein>
    <submittedName>
        <fullName evidence="3">Uncharacterized protein LOC106176852</fullName>
    </submittedName>
    <submittedName>
        <fullName evidence="4">Uncharacterized protein LOC106176853</fullName>
    </submittedName>
</protein>
<keyword evidence="2" id="KW-1185">Reference proteome</keyword>
<dbReference type="GeneID" id="106176852"/>
<keyword evidence="1" id="KW-0472">Membrane</keyword>
<dbReference type="RefSeq" id="XP_013414852.1">
    <property type="nucleotide sequence ID" value="XM_013559398.1"/>
</dbReference>
<keyword evidence="1" id="KW-1133">Transmembrane helix</keyword>
<dbReference type="AlphaFoldDB" id="A0A1S3JX16"/>
<dbReference type="KEGG" id="lak:106176853"/>
<reference evidence="3 4" key="1">
    <citation type="submission" date="2025-04" db="UniProtKB">
        <authorList>
            <consortium name="RefSeq"/>
        </authorList>
    </citation>
    <scope>IDENTIFICATION</scope>
    <source>
        <tissue evidence="3 4">Gonads</tissue>
    </source>
</reference>
<proteinExistence type="predicted"/>
<evidence type="ECO:0000313" key="2">
    <source>
        <dbReference type="Proteomes" id="UP000085678"/>
    </source>
</evidence>
<dbReference type="KEGG" id="lak:106176852"/>
<evidence type="ECO:0000313" key="4">
    <source>
        <dbReference type="RefSeq" id="XP_013414852.1"/>
    </source>
</evidence>
<name>A0A1S3JX16_LINAN</name>
<dbReference type="OrthoDB" id="10032541at2759"/>
<feature type="transmembrane region" description="Helical" evidence="1">
    <location>
        <begin position="37"/>
        <end position="56"/>
    </location>
</feature>
<sequence length="125" mass="13760">MDADTEKTQIVGAGKATSAGPLYHDSTQTPLMRGLQLTFVSLVVLMVLISIILSIAQSVQVPMNTGVYLLLGISLLGFAVIEVILIVFIRQGELPKERMWFLYVVGFCILLEAIFTDILLYQQGK</sequence>
<dbReference type="InterPro" id="IPR022564">
    <property type="entry name" value="DUF2678"/>
</dbReference>
<feature type="transmembrane region" description="Helical" evidence="1">
    <location>
        <begin position="68"/>
        <end position="88"/>
    </location>
</feature>
<gene>
    <name evidence="4" type="primary">LOC106176853</name>
    <name evidence="3" type="synonym">LOC106176852</name>
</gene>
<dbReference type="Pfam" id="PF10856">
    <property type="entry name" value="DUF2678"/>
    <property type="match status" value="1"/>
</dbReference>
<feature type="transmembrane region" description="Helical" evidence="1">
    <location>
        <begin position="100"/>
        <end position="121"/>
    </location>
</feature>
<keyword evidence="1" id="KW-0812">Transmembrane</keyword>